<proteinExistence type="predicted"/>
<reference evidence="7" key="2">
    <citation type="submission" date="2018-07" db="EMBL/GenBank/DDBJ databases">
        <authorList>
            <person name="Quirk P.G."/>
            <person name="Krulwich T.A."/>
        </authorList>
    </citation>
    <scope>NUCLEOTIDE SEQUENCE</scope>
</reference>
<feature type="region of interest" description="Disordered" evidence="4">
    <location>
        <begin position="79"/>
        <end position="325"/>
    </location>
</feature>
<feature type="region of interest" description="Disordered" evidence="4">
    <location>
        <begin position="343"/>
        <end position="388"/>
    </location>
</feature>
<dbReference type="Gene3D" id="6.10.250.3180">
    <property type="match status" value="1"/>
</dbReference>
<dbReference type="InterPro" id="IPR017923">
    <property type="entry name" value="TFIIS_N"/>
</dbReference>
<dbReference type="InterPro" id="IPR035441">
    <property type="entry name" value="TFIIS/LEDGF_dom_sf"/>
</dbReference>
<dbReference type="EMBL" id="UFQT01000655">
    <property type="protein sequence ID" value="SSX26190.1"/>
    <property type="molecule type" value="Genomic_DNA"/>
</dbReference>
<dbReference type="SMART" id="SM00509">
    <property type="entry name" value="TFS2N"/>
    <property type="match status" value="1"/>
</dbReference>
<dbReference type="Pfam" id="PF06881">
    <property type="entry name" value="Elongin_A"/>
    <property type="match status" value="1"/>
</dbReference>
<gene>
    <name evidence="6" type="primary">CSON013174</name>
</gene>
<feature type="compositionally biased region" description="Low complexity" evidence="4">
    <location>
        <begin position="357"/>
        <end position="384"/>
    </location>
</feature>
<dbReference type="Gene3D" id="1.20.930.10">
    <property type="entry name" value="Conserved domain common to transcription factors TFIIS, elongin A, CRSP70"/>
    <property type="match status" value="1"/>
</dbReference>
<organism evidence="6">
    <name type="scientific">Culicoides sonorensis</name>
    <name type="common">Biting midge</name>
    <dbReference type="NCBI Taxonomy" id="179676"/>
    <lineage>
        <taxon>Eukaryota</taxon>
        <taxon>Metazoa</taxon>
        <taxon>Ecdysozoa</taxon>
        <taxon>Arthropoda</taxon>
        <taxon>Hexapoda</taxon>
        <taxon>Insecta</taxon>
        <taxon>Pterygota</taxon>
        <taxon>Neoptera</taxon>
        <taxon>Endopterygota</taxon>
        <taxon>Diptera</taxon>
        <taxon>Nematocera</taxon>
        <taxon>Chironomoidea</taxon>
        <taxon>Ceratopogonidae</taxon>
        <taxon>Ceratopogoninae</taxon>
        <taxon>Culicoides</taxon>
        <taxon>Monoculicoides</taxon>
    </lineage>
</organism>
<sequence length="740" mass="84818">MTSIVEMVRHYQRSIEKSQDNSTRLMHCIQKLNKLPITVEHLQETGVGRTVNNLRKYEGEVAYAAKALVTKWKAMVATEESQNDSHEEEADVRQMETQDNCQDDDDDEDDEHDPENQLHIDETENIEPVESSSEEQASQRIETSKNQNNDNHHKKSSKHSSDSKKHSKHHKSDKKHSHKDRERHSSSEKIQEGQNKDKSHRKDKDKSSTKEHRKDDSNKKSKSSGSETKHHSSNSSQNKDTEKSESSHKSDSHRHKKSSKNETNSSNDETKESHAEKRDRKDEKKESRSHDSKKSSKKDKESEKDSGKKRKRDSNEIVIDSTMGASFADALGFLDKPSSSKVKKLLNERPSTSAAQSSTENKSSSKKSSSGNTSSSTSNNNISNRNLMKEPELLMKRPKLDPLPDIVAEIQPSTITISNNYKPMPLNQTVMDCVFNQSSKPTKLMTDEEALTYSISSNKSRTKVYSGVKTGSRGKVDSLFNMCIHVLQDHIDYLEYTGGVPFDILKPVLERATVEQLLSLEDYNPYLIEDSDCLWEQHCKRRFRGKRPEEMESWREMFLRCIDEEQVRLQKLTHTLKLSRDKKLPVRQTKLAYVDSVVKPPRGVKSKQMKYGTDTLPNVTPAARVEALKNIGGNTTTSIGDRRLKIAAELRNSIPTRKRSKSYEDDPDWTPTSWYKTLHKKRKPEPKQPVVKKTIDMIRYDRARAEAKRKEEEHAPRVNPNKKAPLMAKTLISMKKVFKR</sequence>
<dbReference type="InterPro" id="IPR003617">
    <property type="entry name" value="TFIIS/CRSP70_N_sub"/>
</dbReference>
<feature type="compositionally biased region" description="Basic and acidic residues" evidence="4">
    <location>
        <begin position="179"/>
        <end position="219"/>
    </location>
</feature>
<feature type="compositionally biased region" description="Basic and acidic residues" evidence="4">
    <location>
        <begin position="268"/>
        <end position="306"/>
    </location>
</feature>
<feature type="region of interest" description="Disordered" evidence="4">
    <location>
        <begin position="705"/>
        <end position="729"/>
    </location>
</feature>
<evidence type="ECO:0000313" key="6">
    <source>
        <dbReference type="EMBL" id="SSX05831.1"/>
    </source>
</evidence>
<dbReference type="EMBL" id="UFQS01000655">
    <property type="protein sequence ID" value="SSX05831.1"/>
    <property type="molecule type" value="Genomic_DNA"/>
</dbReference>
<protein>
    <submittedName>
        <fullName evidence="6">CSON013174 protein</fullName>
    </submittedName>
</protein>
<evidence type="ECO:0000256" key="3">
    <source>
        <dbReference type="PROSITE-ProRule" id="PRU00649"/>
    </source>
</evidence>
<evidence type="ECO:0000256" key="2">
    <source>
        <dbReference type="ARBA" id="ARBA00023242"/>
    </source>
</evidence>
<feature type="compositionally biased region" description="Polar residues" evidence="4">
    <location>
        <begin position="130"/>
        <end position="149"/>
    </location>
</feature>
<dbReference type="PANTHER" id="PTHR15141:SF76">
    <property type="entry name" value="TRANSCRIPTION ELONGATION FACTOR B POLYPEPTIDE 3"/>
    <property type="match status" value="1"/>
</dbReference>
<feature type="compositionally biased region" description="Acidic residues" evidence="4">
    <location>
        <begin position="101"/>
        <end position="113"/>
    </location>
</feature>
<comment type="subcellular location">
    <subcellularLocation>
        <location evidence="1 3">Nucleus</location>
    </subcellularLocation>
</comment>
<evidence type="ECO:0000256" key="1">
    <source>
        <dbReference type="ARBA" id="ARBA00004123"/>
    </source>
</evidence>
<evidence type="ECO:0000256" key="4">
    <source>
        <dbReference type="SAM" id="MobiDB-lite"/>
    </source>
</evidence>
<dbReference type="PANTHER" id="PTHR15141">
    <property type="entry name" value="TRANSCRIPTION ELONGATION FACTOR B POLYPEPTIDE 3"/>
    <property type="match status" value="1"/>
</dbReference>
<reference evidence="6" key="1">
    <citation type="submission" date="2018-04" db="EMBL/GenBank/DDBJ databases">
        <authorList>
            <person name="Go L.Y."/>
            <person name="Mitchell J.A."/>
        </authorList>
    </citation>
    <scope>NUCLEOTIDE SEQUENCE</scope>
    <source>
        <tissue evidence="6">Whole organism</tissue>
    </source>
</reference>
<dbReference type="GO" id="GO:0006368">
    <property type="term" value="P:transcription elongation by RNA polymerase II"/>
    <property type="evidence" value="ECO:0007669"/>
    <property type="project" value="InterPro"/>
</dbReference>
<feature type="compositionally biased region" description="Basic and acidic residues" evidence="4">
    <location>
        <begin position="705"/>
        <end position="716"/>
    </location>
</feature>
<feature type="compositionally biased region" description="Basic residues" evidence="4">
    <location>
        <begin position="165"/>
        <end position="178"/>
    </location>
</feature>
<keyword evidence="2 3" id="KW-0539">Nucleus</keyword>
<dbReference type="SUPFAM" id="SSF47676">
    <property type="entry name" value="Conserved domain common to transcription factors TFIIS, elongin A, CRSP70"/>
    <property type="match status" value="1"/>
</dbReference>
<dbReference type="Pfam" id="PF08711">
    <property type="entry name" value="Med26"/>
    <property type="match status" value="1"/>
</dbReference>
<dbReference type="PROSITE" id="PS51319">
    <property type="entry name" value="TFIIS_N"/>
    <property type="match status" value="1"/>
</dbReference>
<evidence type="ECO:0000313" key="7">
    <source>
        <dbReference type="EMBL" id="SSX26190.1"/>
    </source>
</evidence>
<dbReference type="GO" id="GO:0070449">
    <property type="term" value="C:elongin complex"/>
    <property type="evidence" value="ECO:0007669"/>
    <property type="project" value="InterPro"/>
</dbReference>
<dbReference type="InterPro" id="IPR051870">
    <property type="entry name" value="Elongin-A_domain"/>
</dbReference>
<name>A0A336KNZ1_CULSO</name>
<feature type="compositionally biased region" description="Basic and acidic residues" evidence="4">
    <location>
        <begin position="239"/>
        <end position="250"/>
    </location>
</feature>
<accession>A0A336KNZ1</accession>
<evidence type="ECO:0000259" key="5">
    <source>
        <dbReference type="PROSITE" id="PS51319"/>
    </source>
</evidence>
<feature type="domain" description="TFIIS N-terminal" evidence="5">
    <location>
        <begin position="6"/>
        <end position="79"/>
    </location>
</feature>
<dbReference type="InterPro" id="IPR010684">
    <property type="entry name" value="RNA_pol_II_trans_fac_SIII_A"/>
</dbReference>
<dbReference type="VEuPathDB" id="VectorBase:CSON013174"/>
<dbReference type="AlphaFoldDB" id="A0A336KNZ1"/>